<dbReference type="InterPro" id="IPR002833">
    <property type="entry name" value="PTH2"/>
</dbReference>
<evidence type="ECO:0000256" key="3">
    <source>
        <dbReference type="ARBA" id="ARBA00038050"/>
    </source>
</evidence>
<evidence type="ECO:0000256" key="2">
    <source>
        <dbReference type="ARBA" id="ARBA00022801"/>
    </source>
</evidence>
<dbReference type="GO" id="GO:0005829">
    <property type="term" value="C:cytosol"/>
    <property type="evidence" value="ECO:0007669"/>
    <property type="project" value="TreeGrafter"/>
</dbReference>
<dbReference type="Proteomes" id="UP001219567">
    <property type="component" value="Chromosome 1"/>
</dbReference>
<organism evidence="5 6">
    <name type="scientific">Malassezia yamatoensis</name>
    <dbReference type="NCBI Taxonomy" id="253288"/>
    <lineage>
        <taxon>Eukaryota</taxon>
        <taxon>Fungi</taxon>
        <taxon>Dikarya</taxon>
        <taxon>Basidiomycota</taxon>
        <taxon>Ustilaginomycotina</taxon>
        <taxon>Malasseziomycetes</taxon>
        <taxon>Malasseziales</taxon>
        <taxon>Malasseziaceae</taxon>
        <taxon>Malassezia</taxon>
    </lineage>
</organism>
<dbReference type="EC" id="3.1.1.29" evidence="1"/>
<comment type="similarity">
    <text evidence="3">Belongs to the PTH2 family.</text>
</comment>
<proteinExistence type="inferred from homology"/>
<dbReference type="GO" id="GO:0004045">
    <property type="term" value="F:peptidyl-tRNA hydrolase activity"/>
    <property type="evidence" value="ECO:0007669"/>
    <property type="project" value="UniProtKB-EC"/>
</dbReference>
<dbReference type="SUPFAM" id="SSF102462">
    <property type="entry name" value="Peptidyl-tRNA hydrolase II"/>
    <property type="match status" value="1"/>
</dbReference>
<dbReference type="InterPro" id="IPR023476">
    <property type="entry name" value="Pep_tRNA_hydro_II_dom_sf"/>
</dbReference>
<evidence type="ECO:0000256" key="4">
    <source>
        <dbReference type="ARBA" id="ARBA00048707"/>
    </source>
</evidence>
<dbReference type="Pfam" id="PF01981">
    <property type="entry name" value="PTH2"/>
    <property type="match status" value="1"/>
</dbReference>
<dbReference type="PANTHER" id="PTHR12649">
    <property type="entry name" value="PEPTIDYL-TRNA HYDROLASE 2"/>
    <property type="match status" value="1"/>
</dbReference>
<dbReference type="Gene3D" id="3.40.1490.10">
    <property type="entry name" value="Bit1"/>
    <property type="match status" value="1"/>
</dbReference>
<keyword evidence="2 5" id="KW-0378">Hydrolase</keyword>
<reference evidence="5 6" key="1">
    <citation type="submission" date="2023-03" db="EMBL/GenBank/DDBJ databases">
        <title>Mating type loci evolution in Malassezia.</title>
        <authorList>
            <person name="Coelho M.A."/>
        </authorList>
    </citation>
    <scope>NUCLEOTIDE SEQUENCE [LARGE SCALE GENOMIC DNA]</scope>
    <source>
        <strain evidence="5 6">CBS 9725</strain>
    </source>
</reference>
<evidence type="ECO:0000256" key="1">
    <source>
        <dbReference type="ARBA" id="ARBA00013260"/>
    </source>
</evidence>
<dbReference type="AlphaFoldDB" id="A0AAJ5YWZ6"/>
<dbReference type="EMBL" id="CP119943">
    <property type="protein sequence ID" value="WFC97974.1"/>
    <property type="molecule type" value="Genomic_DNA"/>
</dbReference>
<protein>
    <recommendedName>
        <fullName evidence="1">peptidyl-tRNA hydrolase</fullName>
        <ecNumber evidence="1">3.1.1.29</ecNumber>
    </recommendedName>
</protein>
<keyword evidence="6" id="KW-1185">Reference proteome</keyword>
<evidence type="ECO:0000313" key="5">
    <source>
        <dbReference type="EMBL" id="WFC97974.1"/>
    </source>
</evidence>
<comment type="catalytic activity">
    <reaction evidence="4">
        <text>an N-acyl-L-alpha-aminoacyl-tRNA + H2O = an N-acyl-L-amino acid + a tRNA + H(+)</text>
        <dbReference type="Rhea" id="RHEA:54448"/>
        <dbReference type="Rhea" id="RHEA-COMP:10123"/>
        <dbReference type="Rhea" id="RHEA-COMP:13883"/>
        <dbReference type="ChEBI" id="CHEBI:15377"/>
        <dbReference type="ChEBI" id="CHEBI:15378"/>
        <dbReference type="ChEBI" id="CHEBI:59874"/>
        <dbReference type="ChEBI" id="CHEBI:78442"/>
        <dbReference type="ChEBI" id="CHEBI:138191"/>
        <dbReference type="EC" id="3.1.1.29"/>
    </reaction>
</comment>
<name>A0AAJ5YWZ6_9BASI</name>
<evidence type="ECO:0000313" key="6">
    <source>
        <dbReference type="Proteomes" id="UP001219567"/>
    </source>
</evidence>
<accession>A0AAJ5YWZ6</accession>
<gene>
    <name evidence="5" type="ORF">MYAM1_000694</name>
</gene>
<dbReference type="PANTHER" id="PTHR12649:SF11">
    <property type="entry name" value="PEPTIDYL-TRNA HYDROLASE 2, MITOCHONDRIAL"/>
    <property type="match status" value="1"/>
</dbReference>
<sequence>MDKGKIAAQCGHATLAAYKKAKRMTPRYVRTWQRLGYVKHTESRQTKIAVKIPDKAQLHELADAAQAQGVAARIIQDA</sequence>